<dbReference type="Pfam" id="PF03807">
    <property type="entry name" value="F420_oxidored"/>
    <property type="match status" value="1"/>
</dbReference>
<dbReference type="InterPro" id="IPR000304">
    <property type="entry name" value="Pyrroline-COOH_reductase"/>
</dbReference>
<comment type="catalytic activity">
    <reaction evidence="5 7">
        <text>L-proline + NADP(+) = (S)-1-pyrroline-5-carboxylate + NADPH + 2 H(+)</text>
        <dbReference type="Rhea" id="RHEA:14109"/>
        <dbReference type="ChEBI" id="CHEBI:15378"/>
        <dbReference type="ChEBI" id="CHEBI:17388"/>
        <dbReference type="ChEBI" id="CHEBI:57783"/>
        <dbReference type="ChEBI" id="CHEBI:58349"/>
        <dbReference type="ChEBI" id="CHEBI:60039"/>
        <dbReference type="EC" id="1.5.1.2"/>
    </reaction>
</comment>
<dbReference type="InterPro" id="IPR029036">
    <property type="entry name" value="P5CR_dimer"/>
</dbReference>
<feature type="domain" description="Pyrroline-5-carboxylate reductase catalytic N-terminal" evidence="8">
    <location>
        <begin position="4"/>
        <end position="99"/>
    </location>
</feature>
<dbReference type="PANTHER" id="PTHR11645:SF0">
    <property type="entry name" value="PYRROLINE-5-CARBOXYLATE REDUCTASE 3"/>
    <property type="match status" value="1"/>
</dbReference>
<dbReference type="PANTHER" id="PTHR11645">
    <property type="entry name" value="PYRROLINE-5-CARBOXYLATE REDUCTASE"/>
    <property type="match status" value="1"/>
</dbReference>
<dbReference type="PROSITE" id="PS00521">
    <property type="entry name" value="P5CR"/>
    <property type="match status" value="1"/>
</dbReference>
<dbReference type="HAMAP" id="MF_01925">
    <property type="entry name" value="P5C_reductase"/>
    <property type="match status" value="1"/>
</dbReference>
<comment type="subcellular location">
    <subcellularLocation>
        <location evidence="5">Cytoplasm</location>
    </subcellularLocation>
</comment>
<dbReference type="InterPro" id="IPR053790">
    <property type="entry name" value="P5CR-like_CS"/>
</dbReference>
<evidence type="ECO:0000259" key="8">
    <source>
        <dbReference type="Pfam" id="PF03807"/>
    </source>
</evidence>
<dbReference type="NCBIfam" id="TIGR00112">
    <property type="entry name" value="proC"/>
    <property type="match status" value="1"/>
</dbReference>
<evidence type="ECO:0000256" key="1">
    <source>
        <dbReference type="ARBA" id="ARBA00005525"/>
    </source>
</evidence>
<sequence length="268" mass="29025">MSKKVGFVGCGNMGSSMVGGMIKSGFLKADEIIISTKTEGSAKKLETQFEVTTTLDSKVVAREAEIIILAVKPFMYKGIIDEIKSELTKDKLIITVAAGITIDNMEEWLGDDFKIIRTMPNTPALVGQAMSAVCPNKNISKDELDYCFKIFESFGECVQLDEKDFHGFTALCGSSPAYVFMFIEAMADGAVKLGIPRAKAYKMAAQSVLGSAKMVLETGKHPGELKDMVCSPGGTTIDAVVELEKLGFRNSVIQAIDKCAEKSKNMQN</sequence>
<comment type="catalytic activity">
    <reaction evidence="5">
        <text>L-proline + NAD(+) = (S)-1-pyrroline-5-carboxylate + NADH + 2 H(+)</text>
        <dbReference type="Rhea" id="RHEA:14105"/>
        <dbReference type="ChEBI" id="CHEBI:15378"/>
        <dbReference type="ChEBI" id="CHEBI:17388"/>
        <dbReference type="ChEBI" id="CHEBI:57540"/>
        <dbReference type="ChEBI" id="CHEBI:57945"/>
        <dbReference type="ChEBI" id="CHEBI:60039"/>
        <dbReference type="EC" id="1.5.1.2"/>
    </reaction>
</comment>
<comment type="pathway">
    <text evidence="5 7">Amino-acid biosynthesis; L-proline biosynthesis; L-proline from L-glutamate 5-semialdehyde: step 1/1.</text>
</comment>
<dbReference type="SUPFAM" id="SSF51735">
    <property type="entry name" value="NAD(P)-binding Rossmann-fold domains"/>
    <property type="match status" value="1"/>
</dbReference>
<dbReference type="InterPro" id="IPR008927">
    <property type="entry name" value="6-PGluconate_DH-like_C_sf"/>
</dbReference>
<dbReference type="RefSeq" id="WP_224035630.1">
    <property type="nucleotide sequence ID" value="NZ_AP024849.1"/>
</dbReference>
<dbReference type="Gene3D" id="3.40.50.720">
    <property type="entry name" value="NAD(P)-binding Rossmann-like Domain"/>
    <property type="match status" value="1"/>
</dbReference>
<keyword evidence="3 5" id="KW-0521">NADP</keyword>
<comment type="similarity">
    <text evidence="1 5 7">Belongs to the pyrroline-5-carboxylate reductase family.</text>
</comment>
<evidence type="ECO:0000256" key="6">
    <source>
        <dbReference type="NCBIfam" id="TIGR00112"/>
    </source>
</evidence>
<evidence type="ECO:0000256" key="7">
    <source>
        <dbReference type="RuleBase" id="RU003903"/>
    </source>
</evidence>
<protein>
    <recommendedName>
        <fullName evidence="5 6">Pyrroline-5-carboxylate reductase</fullName>
        <shortName evidence="5">P5C reductase</shortName>
        <shortName evidence="5">P5CR</shortName>
        <ecNumber evidence="5 6">1.5.1.2</ecNumber>
    </recommendedName>
    <alternativeName>
        <fullName evidence="5">PCA reductase</fullName>
    </alternativeName>
</protein>
<dbReference type="InterPro" id="IPR028939">
    <property type="entry name" value="P5C_Rdtase_cat_N"/>
</dbReference>
<dbReference type="SUPFAM" id="SSF48179">
    <property type="entry name" value="6-phosphogluconate dehydrogenase C-terminal domain-like"/>
    <property type="match status" value="1"/>
</dbReference>
<feature type="domain" description="Pyrroline-5-carboxylate reductase dimerisation" evidence="9">
    <location>
        <begin position="162"/>
        <end position="266"/>
    </location>
</feature>
<proteinExistence type="inferred from homology"/>
<reference evidence="11" key="1">
    <citation type="submission" date="2021-07" db="EMBL/GenBank/DDBJ databases">
        <title>Complete genome sequencing of a Clostridium isolate.</title>
        <authorList>
            <person name="Ueki A."/>
            <person name="Tonouchi A."/>
        </authorList>
    </citation>
    <scope>NUCLEOTIDE SEQUENCE [LARGE SCALE GENOMIC DNA]</scope>
    <source>
        <strain evidence="11">C5S11</strain>
    </source>
</reference>
<evidence type="ECO:0000313" key="10">
    <source>
        <dbReference type="EMBL" id="BCZ49448.1"/>
    </source>
</evidence>
<dbReference type="Pfam" id="PF14748">
    <property type="entry name" value="P5CR_dimer"/>
    <property type="match status" value="1"/>
</dbReference>
<keyword evidence="11" id="KW-1185">Reference proteome</keyword>
<keyword evidence="2 5" id="KW-0641">Proline biosynthesis</keyword>
<evidence type="ECO:0000256" key="3">
    <source>
        <dbReference type="ARBA" id="ARBA00022857"/>
    </source>
</evidence>
<dbReference type="EMBL" id="AP024849">
    <property type="protein sequence ID" value="BCZ49448.1"/>
    <property type="molecule type" value="Genomic_DNA"/>
</dbReference>
<keyword evidence="5" id="KW-0963">Cytoplasm</keyword>
<dbReference type="PIRSF" id="PIRSF000193">
    <property type="entry name" value="Pyrrol-5-carb_rd"/>
    <property type="match status" value="1"/>
</dbReference>
<keyword evidence="4 5" id="KW-0560">Oxidoreductase</keyword>
<evidence type="ECO:0000256" key="4">
    <source>
        <dbReference type="ARBA" id="ARBA00023002"/>
    </source>
</evidence>
<name>A0ABN6J7L0_9CLOT</name>
<accession>A0ABN6J7L0</accession>
<evidence type="ECO:0000259" key="9">
    <source>
        <dbReference type="Pfam" id="PF14748"/>
    </source>
</evidence>
<comment type="function">
    <text evidence="5">Catalyzes the reduction of 1-pyrroline-5-carboxylate (PCA) to L-proline.</text>
</comment>
<dbReference type="InterPro" id="IPR036291">
    <property type="entry name" value="NAD(P)-bd_dom_sf"/>
</dbReference>
<keyword evidence="5 7" id="KW-0028">Amino-acid biosynthesis</keyword>
<evidence type="ECO:0000256" key="2">
    <source>
        <dbReference type="ARBA" id="ARBA00022650"/>
    </source>
</evidence>
<evidence type="ECO:0000256" key="5">
    <source>
        <dbReference type="HAMAP-Rule" id="MF_01925"/>
    </source>
</evidence>
<dbReference type="Proteomes" id="UP000824633">
    <property type="component" value="Chromosome"/>
</dbReference>
<gene>
    <name evidence="5 10" type="primary">proC</name>
    <name evidence="10" type="ORF">psyc5s11_55150</name>
</gene>
<organism evidence="10 11">
    <name type="scientific">Clostridium gelidum</name>
    <dbReference type="NCBI Taxonomy" id="704125"/>
    <lineage>
        <taxon>Bacteria</taxon>
        <taxon>Bacillati</taxon>
        <taxon>Bacillota</taxon>
        <taxon>Clostridia</taxon>
        <taxon>Eubacteriales</taxon>
        <taxon>Clostridiaceae</taxon>
        <taxon>Clostridium</taxon>
    </lineage>
</organism>
<evidence type="ECO:0000313" key="11">
    <source>
        <dbReference type="Proteomes" id="UP000824633"/>
    </source>
</evidence>
<dbReference type="EC" id="1.5.1.2" evidence="5 6"/>
<dbReference type="Gene3D" id="1.10.3730.10">
    <property type="entry name" value="ProC C-terminal domain-like"/>
    <property type="match status" value="1"/>
</dbReference>